<dbReference type="RefSeq" id="WP_265545612.1">
    <property type="nucleotide sequence ID" value="NZ_CP025061.1"/>
</dbReference>
<sequence length="100" mass="10908">MSDRPIITGISLRKSDTSERGRQLLANFDVSTNGIVLRCCSLILHQDNRVTMLPPSMNRAPERKLIMITDSQLRRSIVEAAIAAYRALGGLAVGENAEAA</sequence>
<proteinExistence type="predicted"/>
<reference evidence="1" key="1">
    <citation type="submission" date="2017-12" db="EMBL/GenBank/DDBJ databases">
        <authorList>
            <person name="Martens C."/>
            <person name="Dahlstrom E."/>
            <person name="Barbian K."/>
            <person name="Sykora L."/>
            <person name="Ricklefs S."/>
            <person name="Bruno D."/>
            <person name="Anzick I."/>
            <person name="Myles I."/>
            <person name="Datta S.K."/>
        </authorList>
    </citation>
    <scope>NUCLEOTIDE SEQUENCE</scope>
    <source>
        <strain evidence="1">AD2</strain>
    </source>
</reference>
<name>A0A4Y1N147_9PROT</name>
<evidence type="ECO:0000313" key="1">
    <source>
        <dbReference type="EMBL" id="AWV23935.1"/>
    </source>
</evidence>
<dbReference type="EMBL" id="CP025189">
    <property type="protein sequence ID" value="AWV23935.1"/>
    <property type="molecule type" value="Genomic_DNA"/>
</dbReference>
<protein>
    <submittedName>
        <fullName evidence="1">Uncharacterized protein</fullName>
    </submittedName>
</protein>
<gene>
    <name evidence="1" type="ORF">RADP37_05000</name>
</gene>
<accession>A0A4Y1N147</accession>
<dbReference type="AlphaFoldDB" id="A0A4Y1N147"/>
<organism evidence="1">
    <name type="scientific">Roseomonas mucosa</name>
    <dbReference type="NCBI Taxonomy" id="207340"/>
    <lineage>
        <taxon>Bacteria</taxon>
        <taxon>Pseudomonadati</taxon>
        <taxon>Pseudomonadota</taxon>
        <taxon>Alphaproteobacteria</taxon>
        <taxon>Acetobacterales</taxon>
        <taxon>Roseomonadaceae</taxon>
        <taxon>Roseomonas</taxon>
    </lineage>
</organism>